<dbReference type="AlphaFoldDB" id="A0A9X8IZU8"/>
<evidence type="ECO:0000313" key="1">
    <source>
        <dbReference type="EMBL" id="RWQ73162.1"/>
    </source>
</evidence>
<name>A0A9X8IZU8_BACCE</name>
<protein>
    <submittedName>
        <fullName evidence="1">Uncharacterized protein</fullName>
    </submittedName>
</protein>
<evidence type="ECO:0000313" key="2">
    <source>
        <dbReference type="Proteomes" id="UP000253597"/>
    </source>
</evidence>
<dbReference type="Proteomes" id="UP000253597">
    <property type="component" value="Unassembled WGS sequence"/>
</dbReference>
<accession>A0A9X8IZU8</accession>
<organism evidence="1 2">
    <name type="scientific">Bacillus cereus</name>
    <dbReference type="NCBI Taxonomy" id="1396"/>
    <lineage>
        <taxon>Bacteria</taxon>
        <taxon>Bacillati</taxon>
        <taxon>Bacillota</taxon>
        <taxon>Bacilli</taxon>
        <taxon>Bacillales</taxon>
        <taxon>Bacillaceae</taxon>
        <taxon>Bacillus</taxon>
        <taxon>Bacillus cereus group</taxon>
    </lineage>
</organism>
<dbReference type="InterPro" id="IPR043733">
    <property type="entry name" value="DUF5677"/>
</dbReference>
<gene>
    <name evidence="1" type="ORF">DR116_0017795</name>
</gene>
<proteinExistence type="predicted"/>
<reference evidence="1 2" key="1">
    <citation type="submission" date="2019-01" db="EMBL/GenBank/DDBJ databases">
        <title>Draft genome sequence of heavy metal resistant Bacillus cereus NWUAB01.</title>
        <authorList>
            <person name="Babalola O."/>
            <person name="Aremu B.R."/>
            <person name="Ayangbenro A.S."/>
        </authorList>
    </citation>
    <scope>NUCLEOTIDE SEQUENCE [LARGE SCALE GENOMIC DNA]</scope>
    <source>
        <strain evidence="1 2">NWUAB01</strain>
    </source>
</reference>
<dbReference type="Pfam" id="PF18928">
    <property type="entry name" value="DUF5677"/>
    <property type="match status" value="1"/>
</dbReference>
<dbReference type="EMBL" id="QNGD03000008">
    <property type="protein sequence ID" value="RWQ73162.1"/>
    <property type="molecule type" value="Genomic_DNA"/>
</dbReference>
<sequence>MSFEKRLDELGRTVQFAEEIFDLSYEKFSQEDDVLPNEITVGMLLFRKIIEKMDAVFILLENGSEQPAESILRDLFENLLYLKFILNEEKCNERALSYIFSGYKDKFNTVNLISAENRDGEMIREYLNSRVPLEKLIEQKKQLEKAMNKECFRNIKVEWKKSSEIKNGNKKRRVFPKWYNLSRGPKNIRELAKMYNLEPIYCILYSNYSKQVHSTNAFQQVNEMESGLMVLKDIRSNEPSATSANLLVNARSFGEMAIKDYVDFFSLQPKVSLAEWHLENIEMMK</sequence>
<comment type="caution">
    <text evidence="1">The sequence shown here is derived from an EMBL/GenBank/DDBJ whole genome shotgun (WGS) entry which is preliminary data.</text>
</comment>
<dbReference type="RefSeq" id="WP_124749648.1">
    <property type="nucleotide sequence ID" value="NZ_QNGD03000008.1"/>
</dbReference>